<evidence type="ECO:0008006" key="3">
    <source>
        <dbReference type="Google" id="ProtNLM"/>
    </source>
</evidence>
<dbReference type="AlphaFoldDB" id="G8QRU8"/>
<reference evidence="1 2" key="1">
    <citation type="submission" date="2011-11" db="EMBL/GenBank/DDBJ databases">
        <title>Complete sequence of Spirochaeta sp. grapes.</title>
        <authorList>
            <consortium name="US DOE Joint Genome Institute"/>
            <person name="Lucas S."/>
            <person name="Han J."/>
            <person name="Lapidus A."/>
            <person name="Cheng J.-F."/>
            <person name="Goodwin L."/>
            <person name="Pitluck S."/>
            <person name="Peters L."/>
            <person name="Ovchinnikova G."/>
            <person name="Munk A.C."/>
            <person name="Detter J.C."/>
            <person name="Han C."/>
            <person name="Tapia R."/>
            <person name="Land M."/>
            <person name="Hauser L."/>
            <person name="Kyrpides N."/>
            <person name="Ivanova N."/>
            <person name="Pagani I."/>
            <person name="Ritalahtilisa K."/>
            <person name="Loeffler F."/>
            <person name="Woyke T."/>
        </authorList>
    </citation>
    <scope>NUCLEOTIDE SEQUENCE [LARGE SCALE GENOMIC DNA]</scope>
    <source>
        <strain evidence="2">ATCC BAA-1885 / DSM 22778 / Grapes</strain>
    </source>
</reference>
<dbReference type="eggNOG" id="COG3177">
    <property type="taxonomic scope" value="Bacteria"/>
</dbReference>
<accession>G8QRU8</accession>
<dbReference type="Proteomes" id="UP000005632">
    <property type="component" value="Chromosome"/>
</dbReference>
<evidence type="ECO:0000313" key="2">
    <source>
        <dbReference type="Proteomes" id="UP000005632"/>
    </source>
</evidence>
<dbReference type="SUPFAM" id="SSF140931">
    <property type="entry name" value="Fic-like"/>
    <property type="match status" value="1"/>
</dbReference>
<proteinExistence type="predicted"/>
<dbReference type="Gene3D" id="1.10.3290.10">
    <property type="entry name" value="Fido-like domain"/>
    <property type="match status" value="1"/>
</dbReference>
<keyword evidence="2" id="KW-1185">Reference proteome</keyword>
<dbReference type="HOGENOM" id="CLU_936588_0_0_12"/>
<sequence>MFMSVRQAAQKWDISERRVRILCSEGRIEGVVRSGWAWNIPLTSLKPGDGRQLRHLKNFELRFGSLDLSRLDTLQKQLSCMKGNETTFLGDYKKLILRFIESSFACEGIAVTSDQLSLLFGGEFVPDLAMETQLLALNCRSILLRFVQETGLGPCKGLKKESSTFNEQRLSTLYRTMMQGIDDEDLALYRKVSIPPANPQGNDLRLFPVSVQMEILMNQYENEWIHLHPLVRALFLYGELLRICPFEHYCSVFATLVLGGELLFGGYPPVLVDPSHLDEFKASLMLTRKRGNYQNVVRMLEQSLLYELTKLLPKETLHGL</sequence>
<dbReference type="KEGG" id="sgp:SpiGrapes_1057"/>
<protein>
    <recommendedName>
        <fullName evidence="3">Fido domain-containing protein</fullName>
    </recommendedName>
</protein>
<name>G8QRU8_SPHPG</name>
<organism evidence="1 2">
    <name type="scientific">Sphaerochaeta pleomorpha (strain ATCC BAA-1885 / DSM 22778 / Grapes)</name>
    <dbReference type="NCBI Taxonomy" id="158190"/>
    <lineage>
        <taxon>Bacteria</taxon>
        <taxon>Pseudomonadati</taxon>
        <taxon>Spirochaetota</taxon>
        <taxon>Spirochaetia</taxon>
        <taxon>Spirochaetales</taxon>
        <taxon>Sphaerochaetaceae</taxon>
        <taxon>Sphaerochaeta</taxon>
    </lineage>
</organism>
<dbReference type="InterPro" id="IPR036597">
    <property type="entry name" value="Fido-like_dom_sf"/>
</dbReference>
<evidence type="ECO:0000313" key="1">
    <source>
        <dbReference type="EMBL" id="AEV28881.1"/>
    </source>
</evidence>
<gene>
    <name evidence="1" type="ordered locus">SpiGrapes_1057</name>
</gene>
<dbReference type="EMBL" id="CP003155">
    <property type="protein sequence ID" value="AEV28881.1"/>
    <property type="molecule type" value="Genomic_DNA"/>
</dbReference>
<dbReference type="STRING" id="158190.SpiGrapes_1057"/>